<dbReference type="Gene3D" id="3.30.230.10">
    <property type="match status" value="1"/>
</dbReference>
<protein>
    <recommendedName>
        <fullName evidence="1">endopeptidase La</fullName>
        <ecNumber evidence="1">3.4.21.53</ecNumber>
    </recommendedName>
</protein>
<evidence type="ECO:0000313" key="6">
    <source>
        <dbReference type="Proteomes" id="UP001296706"/>
    </source>
</evidence>
<organism evidence="5 6">
    <name type="scientific">Pseudonocardia xinjiangensis</name>
    <dbReference type="NCBI Taxonomy" id="75289"/>
    <lineage>
        <taxon>Bacteria</taxon>
        <taxon>Bacillati</taxon>
        <taxon>Actinomycetota</taxon>
        <taxon>Actinomycetes</taxon>
        <taxon>Pseudonocardiales</taxon>
        <taxon>Pseudonocardiaceae</taxon>
        <taxon>Pseudonocardia</taxon>
    </lineage>
</organism>
<dbReference type="SMART" id="SM00228">
    <property type="entry name" value="PDZ"/>
    <property type="match status" value="1"/>
</dbReference>
<dbReference type="EMBL" id="JAAXKY010000074">
    <property type="protein sequence ID" value="NMH79659.1"/>
    <property type="molecule type" value="Genomic_DNA"/>
</dbReference>
<keyword evidence="6" id="KW-1185">Reference proteome</keyword>
<accession>A0ABX1RIA7</accession>
<dbReference type="PROSITE" id="PS51786">
    <property type="entry name" value="LON_PROTEOLYTIC"/>
    <property type="match status" value="1"/>
</dbReference>
<feature type="chain" id="PRO_5045578967" description="endopeptidase La" evidence="2">
    <location>
        <begin position="23"/>
        <end position="342"/>
    </location>
</feature>
<dbReference type="PROSITE" id="PS50106">
    <property type="entry name" value="PDZ"/>
    <property type="match status" value="1"/>
</dbReference>
<feature type="domain" description="PDZ" evidence="3">
    <location>
        <begin position="136"/>
        <end position="192"/>
    </location>
</feature>
<dbReference type="RefSeq" id="WP_169397721.1">
    <property type="nucleotide sequence ID" value="NZ_BAAAJH010000008.1"/>
</dbReference>
<feature type="domain" description="Lon proteolytic" evidence="4">
    <location>
        <begin position="231"/>
        <end position="329"/>
    </location>
</feature>
<gene>
    <name evidence="5" type="ORF">HF577_21510</name>
</gene>
<reference evidence="5 6" key="1">
    <citation type="submission" date="2020-04" db="EMBL/GenBank/DDBJ databases">
        <authorList>
            <person name="Klaysubun C."/>
            <person name="Duangmal K."/>
            <person name="Lipun K."/>
        </authorList>
    </citation>
    <scope>NUCLEOTIDE SEQUENCE [LARGE SCALE GENOMIC DNA]</scope>
    <source>
        <strain evidence="5 6">JCM 11839</strain>
    </source>
</reference>
<comment type="similarity">
    <text evidence="1">Belongs to the peptidase S16 family.</text>
</comment>
<dbReference type="InterPro" id="IPR008269">
    <property type="entry name" value="Lon_proteolytic"/>
</dbReference>
<proteinExistence type="inferred from homology"/>
<feature type="active site" evidence="1">
    <location>
        <position position="236"/>
    </location>
</feature>
<comment type="caution">
    <text evidence="5">The sequence shown here is derived from an EMBL/GenBank/DDBJ whole genome shotgun (WGS) entry which is preliminary data.</text>
</comment>
<evidence type="ECO:0000313" key="5">
    <source>
        <dbReference type="EMBL" id="NMH79659.1"/>
    </source>
</evidence>
<dbReference type="InterPro" id="IPR036034">
    <property type="entry name" value="PDZ_sf"/>
</dbReference>
<keyword evidence="2" id="KW-0732">Signal</keyword>
<dbReference type="EC" id="3.4.21.53" evidence="1"/>
<feature type="active site" evidence="1">
    <location>
        <position position="281"/>
    </location>
</feature>
<dbReference type="InterPro" id="IPR001478">
    <property type="entry name" value="PDZ"/>
</dbReference>
<keyword evidence="1" id="KW-0645">Protease</keyword>
<keyword evidence="1" id="KW-0720">Serine protease</keyword>
<sequence>MNRRTWTLVVAGMLALALGVLAAAVPVPMVALGPGPTYDTLGDVDGKPVVAVDGLQVFPTSGHLNMTTVSVTDRLTLFSTLGLWAAGDRQVVPRSDVFPPEKTDEQVQQENTEQFAASEANAEVAALTELRVPTRVVVGDLVPDSPAQGRLEVGDEIVAVSGQAVDSPAAVSSALASTKPGQSVTITYRRAGQQRDADVVLGSSPDRPQGLLGVRPGIEPQAGDIRISLGDIGGPSAGLMFALAVIDKLTPGNLADGRFVAGTGTIAPDGQVGPIGGIPFKMRAARDAGATVFLVPADNCAEAAANAPAGLELVRVANLQDALTGLDALTAGRTPVSCSPAA</sequence>
<dbReference type="InterPro" id="IPR014721">
    <property type="entry name" value="Ribsml_uS5_D2-typ_fold_subgr"/>
</dbReference>
<dbReference type="InterPro" id="IPR020568">
    <property type="entry name" value="Ribosomal_Su5_D2-typ_SF"/>
</dbReference>
<feature type="signal peptide" evidence="2">
    <location>
        <begin position="1"/>
        <end position="22"/>
    </location>
</feature>
<dbReference type="Proteomes" id="UP001296706">
    <property type="component" value="Unassembled WGS sequence"/>
</dbReference>
<evidence type="ECO:0000259" key="3">
    <source>
        <dbReference type="PROSITE" id="PS50106"/>
    </source>
</evidence>
<keyword evidence="1" id="KW-0378">Hydrolase</keyword>
<name>A0ABX1RIA7_9PSEU</name>
<evidence type="ECO:0000256" key="1">
    <source>
        <dbReference type="PROSITE-ProRule" id="PRU01122"/>
    </source>
</evidence>
<evidence type="ECO:0000259" key="4">
    <source>
        <dbReference type="PROSITE" id="PS51786"/>
    </source>
</evidence>
<dbReference type="Gene3D" id="2.30.42.10">
    <property type="match status" value="1"/>
</dbReference>
<dbReference type="SUPFAM" id="SSF50156">
    <property type="entry name" value="PDZ domain-like"/>
    <property type="match status" value="1"/>
</dbReference>
<dbReference type="SUPFAM" id="SSF54211">
    <property type="entry name" value="Ribosomal protein S5 domain 2-like"/>
    <property type="match status" value="1"/>
</dbReference>
<evidence type="ECO:0000256" key="2">
    <source>
        <dbReference type="SAM" id="SignalP"/>
    </source>
</evidence>
<comment type="catalytic activity">
    <reaction evidence="1">
        <text>Hydrolysis of proteins in presence of ATP.</text>
        <dbReference type="EC" id="3.4.21.53"/>
    </reaction>
</comment>
<dbReference type="Pfam" id="PF05362">
    <property type="entry name" value="Lon_C"/>
    <property type="match status" value="1"/>
</dbReference>
<dbReference type="Pfam" id="PF13180">
    <property type="entry name" value="PDZ_2"/>
    <property type="match status" value="1"/>
</dbReference>